<feature type="transmembrane region" description="Helical" evidence="2">
    <location>
        <begin position="262"/>
        <end position="279"/>
    </location>
</feature>
<feature type="transmembrane region" description="Helical" evidence="2">
    <location>
        <begin position="128"/>
        <end position="148"/>
    </location>
</feature>
<dbReference type="GO" id="GO:0006915">
    <property type="term" value="P:apoptotic process"/>
    <property type="evidence" value="ECO:0007669"/>
    <property type="project" value="InterPro"/>
</dbReference>
<keyword evidence="4" id="KW-1185">Reference proteome</keyword>
<evidence type="ECO:0000256" key="2">
    <source>
        <dbReference type="SAM" id="Phobius"/>
    </source>
</evidence>
<organism evidence="3 4">
    <name type="scientific">Roridomyces roridus</name>
    <dbReference type="NCBI Taxonomy" id="1738132"/>
    <lineage>
        <taxon>Eukaryota</taxon>
        <taxon>Fungi</taxon>
        <taxon>Dikarya</taxon>
        <taxon>Basidiomycota</taxon>
        <taxon>Agaricomycotina</taxon>
        <taxon>Agaricomycetes</taxon>
        <taxon>Agaricomycetidae</taxon>
        <taxon>Agaricales</taxon>
        <taxon>Marasmiineae</taxon>
        <taxon>Mycenaceae</taxon>
        <taxon>Roridomyces</taxon>
    </lineage>
</organism>
<feature type="region of interest" description="Disordered" evidence="1">
    <location>
        <begin position="46"/>
        <end position="80"/>
    </location>
</feature>
<keyword evidence="2" id="KW-1133">Transmembrane helix</keyword>
<dbReference type="EMBL" id="JARKIF010000009">
    <property type="protein sequence ID" value="KAJ7630925.1"/>
    <property type="molecule type" value="Genomic_DNA"/>
</dbReference>
<evidence type="ECO:0000313" key="3">
    <source>
        <dbReference type="EMBL" id="KAJ7630925.1"/>
    </source>
</evidence>
<reference evidence="3" key="1">
    <citation type="submission" date="2023-03" db="EMBL/GenBank/DDBJ databases">
        <title>Massive genome expansion in bonnet fungi (Mycena s.s.) driven by repeated elements and novel gene families across ecological guilds.</title>
        <authorList>
            <consortium name="Lawrence Berkeley National Laboratory"/>
            <person name="Harder C.B."/>
            <person name="Miyauchi S."/>
            <person name="Viragh M."/>
            <person name="Kuo A."/>
            <person name="Thoen E."/>
            <person name="Andreopoulos B."/>
            <person name="Lu D."/>
            <person name="Skrede I."/>
            <person name="Drula E."/>
            <person name="Henrissat B."/>
            <person name="Morin E."/>
            <person name="Kohler A."/>
            <person name="Barry K."/>
            <person name="LaButti K."/>
            <person name="Morin E."/>
            <person name="Salamov A."/>
            <person name="Lipzen A."/>
            <person name="Mereny Z."/>
            <person name="Hegedus B."/>
            <person name="Baldrian P."/>
            <person name="Stursova M."/>
            <person name="Weitz H."/>
            <person name="Taylor A."/>
            <person name="Grigoriev I.V."/>
            <person name="Nagy L.G."/>
            <person name="Martin F."/>
            <person name="Kauserud H."/>
        </authorList>
    </citation>
    <scope>NUCLEOTIDE SEQUENCE</scope>
    <source>
        <strain evidence="3">9284</strain>
    </source>
</reference>
<dbReference type="AlphaFoldDB" id="A0AAD7FPF6"/>
<dbReference type="InterPro" id="IPR037847">
    <property type="entry name" value="GRAMDC4"/>
</dbReference>
<dbReference type="Proteomes" id="UP001221142">
    <property type="component" value="Unassembled WGS sequence"/>
</dbReference>
<evidence type="ECO:0000313" key="4">
    <source>
        <dbReference type="Proteomes" id="UP001221142"/>
    </source>
</evidence>
<accession>A0AAD7FPF6</accession>
<protein>
    <submittedName>
        <fullName evidence="3">Uncharacterized protein</fullName>
    </submittedName>
</protein>
<keyword evidence="2" id="KW-0472">Membrane</keyword>
<name>A0AAD7FPF6_9AGAR</name>
<dbReference type="PANTHER" id="PTHR37402">
    <property type="entry name" value="GRAM DOMAIN-CONTAINING PROTEIN 4"/>
    <property type="match status" value="1"/>
</dbReference>
<sequence length="517" mass="57982">MPPQDDQEDYLSEQQLREIYDNEEIERFVCLFSAYVTEVHLDDSPAVLRPPPSSQPRSTEVHLDDSPAILRPPPSSQPQSISEGIAQHYIVPILPTAAPPLPLFTLGRLRIAIQRCHIAIQLAVCCSIFWMLWYYNLLLPSLFLRILYSLFRRKLLPYPTLAELRAHREEVDRADEFGREMSTRFSPSSPFGLTELWRLFKVFNKGKVTKEDSSTVLDSAEPQNSQESDFKRAILQALSEVADLHERVKNIFIWRHPAASRIYGLVLLLLFMLTLLLPAKYLAKLIYFVGGVSFWHITPVIAALSPNDRARLPPAFADVPTEAEYAMERVSQRVAAGLDAIPKKRRAQENVTDDAAISQSKPTDREVNWKKWAGRAATGMAWAEDGGRLLAGKVCNLPPPTSCPLNFPSRPRKTILAANISLLAFPAQHTSSPGLVTLTTATLFFTPLGATSRKLTIPLANIRGLRKKNGILNSLIISWVDGDENAKEEKFPWVGGRDELFTRLVGTAEASKKRVIK</sequence>
<keyword evidence="2" id="KW-0812">Transmembrane</keyword>
<evidence type="ECO:0000256" key="1">
    <source>
        <dbReference type="SAM" id="MobiDB-lite"/>
    </source>
</evidence>
<proteinExistence type="predicted"/>
<gene>
    <name evidence="3" type="ORF">FB45DRAFT_747715</name>
</gene>
<comment type="caution">
    <text evidence="3">The sequence shown here is derived from an EMBL/GenBank/DDBJ whole genome shotgun (WGS) entry which is preliminary data.</text>
</comment>
<dbReference type="PANTHER" id="PTHR37402:SF1">
    <property type="entry name" value="GRAM DOMAIN-CONTAINING PROTEIN 4"/>
    <property type="match status" value="1"/>
</dbReference>